<reference evidence="3" key="1">
    <citation type="submission" date="2016-07" db="EMBL/GenBank/DDBJ databases">
        <authorList>
            <person name="Florea S."/>
            <person name="Webb J.S."/>
            <person name="Jaromczyk J."/>
            <person name="Schardl C.L."/>
        </authorList>
    </citation>
    <scope>NUCLEOTIDE SEQUENCE [LARGE SCALE GENOMIC DNA]</scope>
    <source>
        <strain evidence="3">1YdBTEX2</strain>
    </source>
</reference>
<gene>
    <name evidence="2" type="ORF">PVE_R2G0327</name>
</gene>
<organism evidence="2 3">
    <name type="scientific">Pseudomonas veronii 1YdBTEX2</name>
    <dbReference type="NCBI Taxonomy" id="1295141"/>
    <lineage>
        <taxon>Bacteria</taxon>
        <taxon>Pseudomonadati</taxon>
        <taxon>Pseudomonadota</taxon>
        <taxon>Gammaproteobacteria</taxon>
        <taxon>Pseudomonadales</taxon>
        <taxon>Pseudomonadaceae</taxon>
        <taxon>Pseudomonas</taxon>
    </lineage>
</organism>
<feature type="compositionally biased region" description="Polar residues" evidence="1">
    <location>
        <begin position="84"/>
        <end position="96"/>
    </location>
</feature>
<proteinExistence type="predicted"/>
<sequence length="96" mass="11098">MKKAIEDVRSESEGKIREALLKLDDEHRAEWEEFQKWKAAKKGLMEAPPGLRNRLALRLDSLCGILRRRPLRSSRQSWAAPPNRTGQSCRSSRVSR</sequence>
<evidence type="ECO:0000256" key="1">
    <source>
        <dbReference type="SAM" id="MobiDB-lite"/>
    </source>
</evidence>
<evidence type="ECO:0000313" key="2">
    <source>
        <dbReference type="EMBL" id="SBW84355.1"/>
    </source>
</evidence>
<feature type="region of interest" description="Disordered" evidence="1">
    <location>
        <begin position="72"/>
        <end position="96"/>
    </location>
</feature>
<dbReference type="Proteomes" id="UP000245431">
    <property type="component" value="Chromosome PVE_r2"/>
</dbReference>
<dbReference type="EMBL" id="LT599584">
    <property type="protein sequence ID" value="SBW84355.1"/>
    <property type="molecule type" value="Genomic_DNA"/>
</dbReference>
<evidence type="ECO:0000313" key="3">
    <source>
        <dbReference type="Proteomes" id="UP000245431"/>
    </source>
</evidence>
<name>A0A1D3K7X3_PSEVE</name>
<accession>A0A1D3K7X3</accession>
<dbReference type="AlphaFoldDB" id="A0A1D3K7X3"/>
<protein>
    <submittedName>
        <fullName evidence="2">Uncharacterized protein</fullName>
    </submittedName>
</protein>